<sequence>MTNEKKVGRPSDYLPEVAEDIYSLIVKGNSLPLQLYSLEIPNSDPNKTVTKACIPGLSAVYSNPLPSTNDETITILSGWCGTPSNGVGCVPYEDIEGSIIIPGNVSRVCMYIETPIYDQYYKQSLGY</sequence>
<accession>A0A484WR03</accession>
<name>A0A484WR03_9ENTR</name>
<gene>
    <name evidence="1" type="ORF">NCTC12126_00929</name>
</gene>
<evidence type="ECO:0000313" key="2">
    <source>
        <dbReference type="Proteomes" id="UP000351155"/>
    </source>
</evidence>
<dbReference type="AlphaFoldDB" id="A0A484WR03"/>
<protein>
    <submittedName>
        <fullName evidence="1">Uncharacterized protein</fullName>
    </submittedName>
</protein>
<proteinExistence type="predicted"/>
<dbReference type="Proteomes" id="UP000351155">
    <property type="component" value="Unassembled WGS sequence"/>
</dbReference>
<organism evidence="1 2">
    <name type="scientific">Enterobacter cancerogenus</name>
    <dbReference type="NCBI Taxonomy" id="69218"/>
    <lineage>
        <taxon>Bacteria</taxon>
        <taxon>Pseudomonadati</taxon>
        <taxon>Pseudomonadota</taxon>
        <taxon>Gammaproteobacteria</taxon>
        <taxon>Enterobacterales</taxon>
        <taxon>Enterobacteriaceae</taxon>
        <taxon>Enterobacter</taxon>
        <taxon>Enterobacter cloacae complex</taxon>
    </lineage>
</organism>
<reference evidence="1 2" key="1">
    <citation type="submission" date="2019-03" db="EMBL/GenBank/DDBJ databases">
        <authorList>
            <consortium name="Pathogen Informatics"/>
        </authorList>
    </citation>
    <scope>NUCLEOTIDE SEQUENCE [LARGE SCALE GENOMIC DNA]</scope>
    <source>
        <strain evidence="1 2">NCTC12126</strain>
    </source>
</reference>
<dbReference type="EMBL" id="CAADIW010000004">
    <property type="protein sequence ID" value="VFS14350.1"/>
    <property type="molecule type" value="Genomic_DNA"/>
</dbReference>
<evidence type="ECO:0000313" key="1">
    <source>
        <dbReference type="EMBL" id="VFS14350.1"/>
    </source>
</evidence>